<reference evidence="2" key="1">
    <citation type="journal article" date="2024" name="Proc. Natl. Acad. Sci. U.S.A.">
        <title>Extraordinary preservation of gene collinearity over three hundred million years revealed in homosporous lycophytes.</title>
        <authorList>
            <person name="Li C."/>
            <person name="Wickell D."/>
            <person name="Kuo L.Y."/>
            <person name="Chen X."/>
            <person name="Nie B."/>
            <person name="Liao X."/>
            <person name="Peng D."/>
            <person name="Ji J."/>
            <person name="Jenkins J."/>
            <person name="Williams M."/>
            <person name="Shu S."/>
            <person name="Plott C."/>
            <person name="Barry K."/>
            <person name="Rajasekar S."/>
            <person name="Grimwood J."/>
            <person name="Han X."/>
            <person name="Sun S."/>
            <person name="Hou Z."/>
            <person name="He W."/>
            <person name="Dai G."/>
            <person name="Sun C."/>
            <person name="Schmutz J."/>
            <person name="Leebens-Mack J.H."/>
            <person name="Li F.W."/>
            <person name="Wang L."/>
        </authorList>
    </citation>
    <scope>NUCLEOTIDE SEQUENCE [LARGE SCALE GENOMIC DNA]</scope>
    <source>
        <strain evidence="2">cv. PW_Plant_1</strain>
    </source>
</reference>
<evidence type="ECO:0000313" key="2">
    <source>
        <dbReference type="Proteomes" id="UP001162992"/>
    </source>
</evidence>
<comment type="caution">
    <text evidence="1">The sequence shown here is derived from an EMBL/GenBank/DDBJ whole genome shotgun (WGS) entry which is preliminary data.</text>
</comment>
<accession>A0ACC2D3W1</accession>
<dbReference type="EMBL" id="CM055098">
    <property type="protein sequence ID" value="KAJ7548902.1"/>
    <property type="molecule type" value="Genomic_DNA"/>
</dbReference>
<gene>
    <name evidence="1" type="ORF">O6H91_07G032100</name>
</gene>
<dbReference type="Proteomes" id="UP001162992">
    <property type="component" value="Chromosome 7"/>
</dbReference>
<protein>
    <submittedName>
        <fullName evidence="1">Uncharacterized protein</fullName>
    </submittedName>
</protein>
<organism evidence="1 2">
    <name type="scientific">Diphasiastrum complanatum</name>
    <name type="common">Issler's clubmoss</name>
    <name type="synonym">Lycopodium complanatum</name>
    <dbReference type="NCBI Taxonomy" id="34168"/>
    <lineage>
        <taxon>Eukaryota</taxon>
        <taxon>Viridiplantae</taxon>
        <taxon>Streptophyta</taxon>
        <taxon>Embryophyta</taxon>
        <taxon>Tracheophyta</taxon>
        <taxon>Lycopodiopsida</taxon>
        <taxon>Lycopodiales</taxon>
        <taxon>Lycopodiaceae</taxon>
        <taxon>Lycopodioideae</taxon>
        <taxon>Diphasiastrum</taxon>
    </lineage>
</organism>
<evidence type="ECO:0000313" key="1">
    <source>
        <dbReference type="EMBL" id="KAJ7548902.1"/>
    </source>
</evidence>
<keyword evidence="2" id="KW-1185">Reference proteome</keyword>
<name>A0ACC2D3W1_DIPCM</name>
<proteinExistence type="predicted"/>
<sequence>MEMIEMSYPDKIPKPEEGNHASMFSAQGFHSKNTFNYDPSRHSVPSSNLGKETIGVDELLANAGYKVRASELSQVAQRLEQLENALGAAQDAGISHLSTEAVHYNPSDLAGWIECMLEELTPNFEGDSPHQQMYYTASGMVPGSTSTVESTVSPVINQHLQQGAAPCTTIAGEFPYEAHLGAHRSDFRHKSLGGIFGNIYSAEQLGLNQEVSTKQGSHRLMAISRELHPEKHNIRTVCGYSGSVNEKPFHVSGGSELFYNSNEFNQNSVQQPQRPMGPVSQQAAIILDSADSAQESGLRLVHLLLACAESIHRDDLVAAEKIVREIPVVAEPHNGPMKRVATQFVDALARRIYGIDSQDTIGNQRDSVSELLHFHFYETCPFLKFAHFTANQAILEAFENHRQVHVIDFNLMHGLQWPALIQALALRPGGPPFLRITGIGPPQPGGNDVLQEIGLKLAQLAKSVNVEFDFRGVVASKLDDVKPWMLQVSQGEAVAVNSISQLHRLVYAEDPVVSPPLVEVLQTVRSLNPRIVTIVEQEANHNSPIFLERFMEALHYYSTMFDSFEACSLDQQGLELMLAETYLGREICNIIACEGLDRVERHETLDMWRIRMCNAGFQPVHLGSNAFKQARMLLTLFSGEGYIVEENGGCLSLGWQSRPLIAASAWQSR</sequence>